<dbReference type="Proteomes" id="UP000663841">
    <property type="component" value="Unassembled WGS sequence"/>
</dbReference>
<dbReference type="InterPro" id="IPR001245">
    <property type="entry name" value="Ser-Thr/Tyr_kinase_cat_dom"/>
</dbReference>
<accession>A0A8H3C2L5</accession>
<sequence>MKILRQTCKAPQDLSAITIHNTTSLEDVVSILVQHGCKDLTDCIPIDGAPAIAYACGGACDVYEWKLRESSPTGTIFPHIAIKTLRCSSQSNAEAKLIKRAARELLTWLQLDHHPNILPLLGLAIFNGRLSMVSPWMSNGNLSAYLRKHENSNADRITLCEQIRAGLVYIHGRDMVHGDLKPVNIMVSDEGRALIADFGNAILKDLALSFAPTTTFGMTHQYAPPEHLASETTPIATKQSDIYSFGMTVLEILTGETPFTGKNVTWVITQASRRKLCPTQPSTIDDDIWSILLSCWAHDPLKRPFAWDIHFPIHVPGELKEFRDLLDPLIHICGDQFASVFSPNAMNSGSLPRNNHDGEQEHSYEYRTFSDILDSGPPDEPVPRRDGLEIDTRELFKVWTEDITARFGLTSFQWFKGLTGTPTVPEYLLFSLSSEGAYSRKELWFRLGYRVRYQSQLPKQTVLMRVIGRQSDSYLGETRIGGEIVAIAPQRENLIHPDHAQLGPQASVTLGKRLPLSYLMDVMKTIHNEFSESAIISYGCWYYVSTIADAVARKGQGIWELDNLTRDDHWEIKSQINSPAGKQYNYIIGRIRQLEDDCT</sequence>
<dbReference type="PANTHER" id="PTHR44329:SF288">
    <property type="entry name" value="MITOGEN-ACTIVATED PROTEIN KINASE KINASE KINASE 20"/>
    <property type="match status" value="1"/>
</dbReference>
<dbReference type="SMART" id="SM00220">
    <property type="entry name" value="S_TKc"/>
    <property type="match status" value="1"/>
</dbReference>
<dbReference type="GO" id="GO:0005524">
    <property type="term" value="F:ATP binding"/>
    <property type="evidence" value="ECO:0007669"/>
    <property type="project" value="UniProtKB-KW"/>
</dbReference>
<dbReference type="InterPro" id="IPR008271">
    <property type="entry name" value="Ser/Thr_kinase_AS"/>
</dbReference>
<dbReference type="OrthoDB" id="2123594at2759"/>
<dbReference type="SUPFAM" id="SSF56112">
    <property type="entry name" value="Protein kinase-like (PK-like)"/>
    <property type="match status" value="1"/>
</dbReference>
<dbReference type="PROSITE" id="PS50011">
    <property type="entry name" value="PROTEIN_KINASE_DOM"/>
    <property type="match status" value="1"/>
</dbReference>
<keyword evidence="3" id="KW-0418">Kinase</keyword>
<keyword evidence="4" id="KW-0067">ATP-binding</keyword>
<evidence type="ECO:0000313" key="7">
    <source>
        <dbReference type="Proteomes" id="UP000663841"/>
    </source>
</evidence>
<dbReference type="GO" id="GO:0004674">
    <property type="term" value="F:protein serine/threonine kinase activity"/>
    <property type="evidence" value="ECO:0007669"/>
    <property type="project" value="TreeGrafter"/>
</dbReference>
<evidence type="ECO:0000256" key="4">
    <source>
        <dbReference type="ARBA" id="ARBA00022840"/>
    </source>
</evidence>
<evidence type="ECO:0000256" key="3">
    <source>
        <dbReference type="ARBA" id="ARBA00022777"/>
    </source>
</evidence>
<name>A0A8H3C2L5_9AGAM</name>
<dbReference type="PANTHER" id="PTHR44329">
    <property type="entry name" value="SERINE/THREONINE-PROTEIN KINASE TNNI3K-RELATED"/>
    <property type="match status" value="1"/>
</dbReference>
<keyword evidence="1" id="KW-0808">Transferase</keyword>
<keyword evidence="2" id="KW-0547">Nucleotide-binding</keyword>
<dbReference type="AlphaFoldDB" id="A0A8H3C2L5"/>
<proteinExistence type="predicted"/>
<dbReference type="InterPro" id="IPR011009">
    <property type="entry name" value="Kinase-like_dom_sf"/>
</dbReference>
<dbReference type="Gene3D" id="1.10.510.10">
    <property type="entry name" value="Transferase(Phosphotransferase) domain 1"/>
    <property type="match status" value="1"/>
</dbReference>
<dbReference type="PROSITE" id="PS00108">
    <property type="entry name" value="PROTEIN_KINASE_ST"/>
    <property type="match status" value="1"/>
</dbReference>
<organism evidence="6 7">
    <name type="scientific">Rhizoctonia solani</name>
    <dbReference type="NCBI Taxonomy" id="456999"/>
    <lineage>
        <taxon>Eukaryota</taxon>
        <taxon>Fungi</taxon>
        <taxon>Dikarya</taxon>
        <taxon>Basidiomycota</taxon>
        <taxon>Agaricomycotina</taxon>
        <taxon>Agaricomycetes</taxon>
        <taxon>Cantharellales</taxon>
        <taxon>Ceratobasidiaceae</taxon>
        <taxon>Rhizoctonia</taxon>
    </lineage>
</organism>
<dbReference type="EMBL" id="CAJMWW010000536">
    <property type="protein sequence ID" value="CAE6473375.1"/>
    <property type="molecule type" value="Genomic_DNA"/>
</dbReference>
<dbReference type="InterPro" id="IPR000719">
    <property type="entry name" value="Prot_kinase_dom"/>
</dbReference>
<dbReference type="PRINTS" id="PR00109">
    <property type="entry name" value="TYRKINASE"/>
</dbReference>
<dbReference type="CDD" id="cd14014">
    <property type="entry name" value="STKc_PknB_like"/>
    <property type="match status" value="1"/>
</dbReference>
<reference evidence="6" key="1">
    <citation type="submission" date="2021-01" db="EMBL/GenBank/DDBJ databases">
        <authorList>
            <person name="Kaushik A."/>
        </authorList>
    </citation>
    <scope>NUCLEOTIDE SEQUENCE</scope>
    <source>
        <strain evidence="6">AG3-T5</strain>
    </source>
</reference>
<evidence type="ECO:0000256" key="2">
    <source>
        <dbReference type="ARBA" id="ARBA00022741"/>
    </source>
</evidence>
<evidence type="ECO:0000313" key="6">
    <source>
        <dbReference type="EMBL" id="CAE6473375.1"/>
    </source>
</evidence>
<dbReference type="InterPro" id="IPR051681">
    <property type="entry name" value="Ser/Thr_Kinases-Pseudokinases"/>
</dbReference>
<dbReference type="Pfam" id="PF07714">
    <property type="entry name" value="PK_Tyr_Ser-Thr"/>
    <property type="match status" value="1"/>
</dbReference>
<evidence type="ECO:0000256" key="1">
    <source>
        <dbReference type="ARBA" id="ARBA00022679"/>
    </source>
</evidence>
<evidence type="ECO:0000259" key="5">
    <source>
        <dbReference type="PROSITE" id="PS50011"/>
    </source>
</evidence>
<comment type="caution">
    <text evidence="6">The sequence shown here is derived from an EMBL/GenBank/DDBJ whole genome shotgun (WGS) entry which is preliminary data.</text>
</comment>
<gene>
    <name evidence="6" type="ORF">RDB_LOCUS183302</name>
</gene>
<feature type="domain" description="Protein kinase" evidence="5">
    <location>
        <begin position="48"/>
        <end position="313"/>
    </location>
</feature>
<protein>
    <recommendedName>
        <fullName evidence="5">Protein kinase domain-containing protein</fullName>
    </recommendedName>
</protein>